<accession>A0A6M3MEC9</accession>
<gene>
    <name evidence="1" type="ORF">MM171B00591_0016</name>
</gene>
<dbReference type="EMBL" id="MT143855">
    <property type="protein sequence ID" value="QJB03656.1"/>
    <property type="molecule type" value="Genomic_DNA"/>
</dbReference>
<proteinExistence type="predicted"/>
<protein>
    <submittedName>
        <fullName evidence="1">Uncharacterized protein</fullName>
    </submittedName>
</protein>
<reference evidence="1" key="1">
    <citation type="submission" date="2020-03" db="EMBL/GenBank/DDBJ databases">
        <title>The deep terrestrial virosphere.</title>
        <authorList>
            <person name="Holmfeldt K."/>
            <person name="Nilsson E."/>
            <person name="Simone D."/>
            <person name="Lopez-Fernandez M."/>
            <person name="Wu X."/>
            <person name="de Brujin I."/>
            <person name="Lundin D."/>
            <person name="Andersson A."/>
            <person name="Bertilsson S."/>
            <person name="Dopson M."/>
        </authorList>
    </citation>
    <scope>NUCLEOTIDE SEQUENCE</scope>
    <source>
        <strain evidence="1">MM171B00591</strain>
    </source>
</reference>
<sequence length="74" mass="8674">MSSLGRWDPRRGKWKLNKIIKEYIQVTPDPITVDDLIRYLKTRGYHPTTTRRILDQFVEIDGKGNVTRMKKGGD</sequence>
<dbReference type="AlphaFoldDB" id="A0A6M3MEC9"/>
<evidence type="ECO:0000313" key="1">
    <source>
        <dbReference type="EMBL" id="QJB03656.1"/>
    </source>
</evidence>
<name>A0A6M3MEC9_9ZZZZ</name>
<organism evidence="1">
    <name type="scientific">viral metagenome</name>
    <dbReference type="NCBI Taxonomy" id="1070528"/>
    <lineage>
        <taxon>unclassified sequences</taxon>
        <taxon>metagenomes</taxon>
        <taxon>organismal metagenomes</taxon>
    </lineage>
</organism>